<evidence type="ECO:0000313" key="2">
    <source>
        <dbReference type="EMBL" id="GBM74484.1"/>
    </source>
</evidence>
<comment type="caution">
    <text evidence="2">The sequence shown here is derived from an EMBL/GenBank/DDBJ whole genome shotgun (WGS) entry which is preliminary data.</text>
</comment>
<name>A0A4Y2I9Y8_ARAVE</name>
<keyword evidence="3" id="KW-1185">Reference proteome</keyword>
<reference evidence="2 3" key="1">
    <citation type="journal article" date="2019" name="Sci. Rep.">
        <title>Orb-weaving spider Araneus ventricosus genome elucidates the spidroin gene catalogue.</title>
        <authorList>
            <person name="Kono N."/>
            <person name="Nakamura H."/>
            <person name="Ohtoshi R."/>
            <person name="Moran D.A.P."/>
            <person name="Shinohara A."/>
            <person name="Yoshida Y."/>
            <person name="Fujiwara M."/>
            <person name="Mori M."/>
            <person name="Tomita M."/>
            <person name="Arakawa K."/>
        </authorList>
    </citation>
    <scope>NUCLEOTIDE SEQUENCE [LARGE SCALE GENOMIC DNA]</scope>
</reference>
<feature type="compositionally biased region" description="Basic and acidic residues" evidence="1">
    <location>
        <begin position="35"/>
        <end position="47"/>
    </location>
</feature>
<evidence type="ECO:0000313" key="3">
    <source>
        <dbReference type="Proteomes" id="UP000499080"/>
    </source>
</evidence>
<organism evidence="2 3">
    <name type="scientific">Araneus ventricosus</name>
    <name type="common">Orbweaver spider</name>
    <name type="synonym">Epeira ventricosa</name>
    <dbReference type="NCBI Taxonomy" id="182803"/>
    <lineage>
        <taxon>Eukaryota</taxon>
        <taxon>Metazoa</taxon>
        <taxon>Ecdysozoa</taxon>
        <taxon>Arthropoda</taxon>
        <taxon>Chelicerata</taxon>
        <taxon>Arachnida</taxon>
        <taxon>Araneae</taxon>
        <taxon>Araneomorphae</taxon>
        <taxon>Entelegynae</taxon>
        <taxon>Araneoidea</taxon>
        <taxon>Araneidae</taxon>
        <taxon>Araneus</taxon>
    </lineage>
</organism>
<accession>A0A4Y2I9Y8</accession>
<evidence type="ECO:0000256" key="1">
    <source>
        <dbReference type="SAM" id="MobiDB-lite"/>
    </source>
</evidence>
<feature type="region of interest" description="Disordered" evidence="1">
    <location>
        <begin position="24"/>
        <end position="75"/>
    </location>
</feature>
<protein>
    <submittedName>
        <fullName evidence="2">Uncharacterized protein</fullName>
    </submittedName>
</protein>
<gene>
    <name evidence="2" type="ORF">AVEN_51148_1</name>
</gene>
<dbReference type="EMBL" id="BGPR01002500">
    <property type="protein sequence ID" value="GBM74484.1"/>
    <property type="molecule type" value="Genomic_DNA"/>
</dbReference>
<proteinExistence type="predicted"/>
<sequence>MPGSYPSVYCGHCEVLKSTRKFSHGKSVRASQFASRERPKKGADKALPRLRHPGGSSVEIHRHLNSSGHTEPENALRTHRDNAIEELKTEFCHWEKGSHLQQMKS</sequence>
<dbReference type="AlphaFoldDB" id="A0A4Y2I9Y8"/>
<dbReference type="Proteomes" id="UP000499080">
    <property type="component" value="Unassembled WGS sequence"/>
</dbReference>